<evidence type="ECO:0000256" key="1">
    <source>
        <dbReference type="ARBA" id="ARBA00022801"/>
    </source>
</evidence>
<gene>
    <name evidence="4" type="ORF">H9819_07690</name>
</gene>
<dbReference type="Gene3D" id="3.40.50.1110">
    <property type="entry name" value="SGNH hydrolase"/>
    <property type="match status" value="1"/>
</dbReference>
<reference evidence="4" key="2">
    <citation type="submission" date="2021-04" db="EMBL/GenBank/DDBJ databases">
        <authorList>
            <person name="Gilroy R."/>
        </authorList>
    </citation>
    <scope>NUCLEOTIDE SEQUENCE</scope>
    <source>
        <strain evidence="4">ChiHjej12B11-24981</strain>
    </source>
</reference>
<dbReference type="Pfam" id="PF03629">
    <property type="entry name" value="SASA"/>
    <property type="match status" value="1"/>
</dbReference>
<dbReference type="EMBL" id="DXCK01000104">
    <property type="protein sequence ID" value="HIZ02112.1"/>
    <property type="molecule type" value="Genomic_DNA"/>
</dbReference>
<dbReference type="InterPro" id="IPR005181">
    <property type="entry name" value="SASA"/>
</dbReference>
<keyword evidence="1" id="KW-0378">Hydrolase</keyword>
<evidence type="ECO:0000256" key="2">
    <source>
        <dbReference type="SAM" id="SignalP"/>
    </source>
</evidence>
<dbReference type="SUPFAM" id="SSF52266">
    <property type="entry name" value="SGNH hydrolase"/>
    <property type="match status" value="1"/>
</dbReference>
<dbReference type="InterPro" id="IPR013783">
    <property type="entry name" value="Ig-like_fold"/>
</dbReference>
<dbReference type="GO" id="GO:0001681">
    <property type="term" value="F:sialate O-acetylesterase activity"/>
    <property type="evidence" value="ECO:0007669"/>
    <property type="project" value="InterPro"/>
</dbReference>
<feature type="signal peptide" evidence="2">
    <location>
        <begin position="1"/>
        <end position="19"/>
    </location>
</feature>
<dbReference type="GO" id="GO:0005975">
    <property type="term" value="P:carbohydrate metabolic process"/>
    <property type="evidence" value="ECO:0007669"/>
    <property type="project" value="TreeGrafter"/>
</dbReference>
<keyword evidence="2" id="KW-0732">Signal</keyword>
<feature type="chain" id="PRO_5038758068" evidence="2">
    <location>
        <begin position="20"/>
        <end position="476"/>
    </location>
</feature>
<dbReference type="InterPro" id="IPR039329">
    <property type="entry name" value="SIAE"/>
</dbReference>
<dbReference type="PANTHER" id="PTHR22901">
    <property type="entry name" value="SIALATE O-ACETYLESTERASE"/>
    <property type="match status" value="1"/>
</dbReference>
<organism evidence="4 5">
    <name type="scientific">Candidatus Bacteroides merdipullorum</name>
    <dbReference type="NCBI Taxonomy" id="2838474"/>
    <lineage>
        <taxon>Bacteria</taxon>
        <taxon>Pseudomonadati</taxon>
        <taxon>Bacteroidota</taxon>
        <taxon>Bacteroidia</taxon>
        <taxon>Bacteroidales</taxon>
        <taxon>Bacteroidaceae</taxon>
        <taxon>Bacteroides</taxon>
    </lineage>
</organism>
<dbReference type="AlphaFoldDB" id="A0A9D2A4S2"/>
<dbReference type="PANTHER" id="PTHR22901:SF0">
    <property type="entry name" value="SIALATE O-ACETYLESTERASE"/>
    <property type="match status" value="1"/>
</dbReference>
<name>A0A9D2A4S2_9BACE</name>
<feature type="domain" description="Sialate O-acetylesterase" evidence="3">
    <location>
        <begin position="105"/>
        <end position="359"/>
    </location>
</feature>
<comment type="caution">
    <text evidence="4">The sequence shown here is derived from an EMBL/GenBank/DDBJ whole genome shotgun (WGS) entry which is preliminary data.</text>
</comment>
<evidence type="ECO:0000259" key="3">
    <source>
        <dbReference type="Pfam" id="PF03629"/>
    </source>
</evidence>
<dbReference type="Proteomes" id="UP000824023">
    <property type="component" value="Unassembled WGS sequence"/>
</dbReference>
<dbReference type="Gene3D" id="2.60.40.10">
    <property type="entry name" value="Immunoglobulins"/>
    <property type="match status" value="1"/>
</dbReference>
<accession>A0A9D2A4S2</accession>
<evidence type="ECO:0000313" key="4">
    <source>
        <dbReference type="EMBL" id="HIZ02112.1"/>
    </source>
</evidence>
<dbReference type="InterPro" id="IPR036514">
    <property type="entry name" value="SGNH_hydro_sf"/>
</dbReference>
<evidence type="ECO:0000313" key="5">
    <source>
        <dbReference type="Proteomes" id="UP000824023"/>
    </source>
</evidence>
<proteinExistence type="predicted"/>
<reference evidence="4" key="1">
    <citation type="journal article" date="2021" name="PeerJ">
        <title>Extensive microbial diversity within the chicken gut microbiome revealed by metagenomics and culture.</title>
        <authorList>
            <person name="Gilroy R."/>
            <person name="Ravi A."/>
            <person name="Getino M."/>
            <person name="Pursley I."/>
            <person name="Horton D.L."/>
            <person name="Alikhan N.F."/>
            <person name="Baker D."/>
            <person name="Gharbi K."/>
            <person name="Hall N."/>
            <person name="Watson M."/>
            <person name="Adriaenssens E.M."/>
            <person name="Foster-Nyarko E."/>
            <person name="Jarju S."/>
            <person name="Secka A."/>
            <person name="Antonio M."/>
            <person name="Oren A."/>
            <person name="Chaudhuri R.R."/>
            <person name="La Ragione R."/>
            <person name="Hildebrand F."/>
            <person name="Pallen M.J."/>
        </authorList>
    </citation>
    <scope>NUCLEOTIDE SEQUENCE</scope>
    <source>
        <strain evidence="4">ChiHjej12B11-24981</strain>
    </source>
</reference>
<protein>
    <submittedName>
        <fullName evidence="4">Sialate O-acetylesterase</fullName>
    </submittedName>
</protein>
<sequence length="476" mass="53430">MKKKILAILLLCGALTAGAKVKLPALMGDNMVLQQQADARLWGWAAAGATVRVTTSWDGQTYDCRADAEGRWLLTVKTPAGSYTPYEITFDDGQPLTLHNVLVGEVWLASGQSNMEMPLRGFGGCCVKEGVDEIIRAADYPDIRFFCVPLDMSYEERDDCSATWQVPSVHTAAAFSATAWFFATSLHKALRVPVGIVVSAFGGTRVESWLNREVLQGYPDVDLSREAIERCEPVYTRPMLMYNAMLAPLRNYTIKGFIWYQGESNVGAHHTYAERLADMVRLWRDDFALGDIPFYYAEIAPYAYGDNGRGLQGAYLREAQFRAQSLIPNSGMVSTNDLVEPYELFNIHPRNKQAVGRRLSYLALNLTYGMKQINCWGPQYKSWAAKGNEAWVSFDNLQMGICRNYDVRGFELAGEDRVFHPADSVWLHWQTNEMVVSSKAVAHPVAVRYAFRDFLPGTMIGGNELPTVPFRTDNWE</sequence>